<dbReference type="PANTHER" id="PTHR46148">
    <property type="entry name" value="CHROMO DOMAIN-CONTAINING PROTEIN"/>
    <property type="match status" value="1"/>
</dbReference>
<dbReference type="PANTHER" id="PTHR46148:SF57">
    <property type="entry name" value="OS12G0499874 PROTEIN"/>
    <property type="match status" value="1"/>
</dbReference>
<keyword evidence="3" id="KW-1185">Reference proteome</keyword>
<evidence type="ECO:0000259" key="1">
    <source>
        <dbReference type="Pfam" id="PF24626"/>
    </source>
</evidence>
<accession>A0AA38T475</accession>
<gene>
    <name evidence="2" type="ORF">OSB04_023630</name>
</gene>
<dbReference type="EMBL" id="JARYMX010000006">
    <property type="protein sequence ID" value="KAJ9543923.1"/>
    <property type="molecule type" value="Genomic_DNA"/>
</dbReference>
<protein>
    <recommendedName>
        <fullName evidence="1">Tf2-1-like SH3-like domain-containing protein</fullName>
    </recommendedName>
</protein>
<dbReference type="InterPro" id="IPR056924">
    <property type="entry name" value="SH3_Tf2-1"/>
</dbReference>
<dbReference type="Proteomes" id="UP001172457">
    <property type="component" value="Chromosome 6"/>
</dbReference>
<organism evidence="2 3">
    <name type="scientific">Centaurea solstitialis</name>
    <name type="common">yellow star-thistle</name>
    <dbReference type="NCBI Taxonomy" id="347529"/>
    <lineage>
        <taxon>Eukaryota</taxon>
        <taxon>Viridiplantae</taxon>
        <taxon>Streptophyta</taxon>
        <taxon>Embryophyta</taxon>
        <taxon>Tracheophyta</taxon>
        <taxon>Spermatophyta</taxon>
        <taxon>Magnoliopsida</taxon>
        <taxon>eudicotyledons</taxon>
        <taxon>Gunneridae</taxon>
        <taxon>Pentapetalae</taxon>
        <taxon>asterids</taxon>
        <taxon>campanulids</taxon>
        <taxon>Asterales</taxon>
        <taxon>Asteraceae</taxon>
        <taxon>Carduoideae</taxon>
        <taxon>Cardueae</taxon>
        <taxon>Centaureinae</taxon>
        <taxon>Centaurea</taxon>
    </lineage>
</organism>
<feature type="domain" description="Tf2-1-like SH3-like" evidence="1">
    <location>
        <begin position="140"/>
        <end position="205"/>
    </location>
</feature>
<dbReference type="AlphaFoldDB" id="A0AA38T475"/>
<evidence type="ECO:0000313" key="2">
    <source>
        <dbReference type="EMBL" id="KAJ9543923.1"/>
    </source>
</evidence>
<name>A0AA38T475_9ASTR</name>
<dbReference type="Pfam" id="PF24626">
    <property type="entry name" value="SH3_Tf2-1"/>
    <property type="match status" value="1"/>
</dbReference>
<sequence length="207" mass="23243">MAIVMAVQNLQPCLLGRKFTVVIDQKKSEVLVGATDCAEGTSKVGKENEAANSLSRCGEDPTMETLVMASVDFMLLKVLEVRSIILEGGDLHGFIFFTIHPPLLEVLQLRVFTQNLEETARDRQKSYADKRRKDIEFQVGDRVMLKVSPWKGVIHFGRKGKLSPHYIGPYKIIERIGPVAYRLELPEGLKGVHNTFHVSNLRKCVVP</sequence>
<comment type="caution">
    <text evidence="2">The sequence shown here is derived from an EMBL/GenBank/DDBJ whole genome shotgun (WGS) entry which is preliminary data.</text>
</comment>
<evidence type="ECO:0000313" key="3">
    <source>
        <dbReference type="Proteomes" id="UP001172457"/>
    </source>
</evidence>
<reference evidence="2" key="1">
    <citation type="submission" date="2023-03" db="EMBL/GenBank/DDBJ databases">
        <title>Chromosome-scale reference genome and RAD-based genetic map of yellow starthistle (Centaurea solstitialis) reveal putative structural variation and QTLs associated with invader traits.</title>
        <authorList>
            <person name="Reatini B."/>
            <person name="Cang F.A."/>
            <person name="Jiang Q."/>
            <person name="Mckibben M.T.W."/>
            <person name="Barker M.S."/>
            <person name="Rieseberg L.H."/>
            <person name="Dlugosch K.M."/>
        </authorList>
    </citation>
    <scope>NUCLEOTIDE SEQUENCE</scope>
    <source>
        <strain evidence="2">CAN-66</strain>
        <tissue evidence="2">Leaf</tissue>
    </source>
</reference>
<proteinExistence type="predicted"/>